<reference evidence="1" key="1">
    <citation type="journal article" date="2021" name="PeerJ">
        <title>Extensive microbial diversity within the chicken gut microbiome revealed by metagenomics and culture.</title>
        <authorList>
            <person name="Gilroy R."/>
            <person name="Ravi A."/>
            <person name="Getino M."/>
            <person name="Pursley I."/>
            <person name="Horton D.L."/>
            <person name="Alikhan N.F."/>
            <person name="Baker D."/>
            <person name="Gharbi K."/>
            <person name="Hall N."/>
            <person name="Watson M."/>
            <person name="Adriaenssens E.M."/>
            <person name="Foster-Nyarko E."/>
            <person name="Jarju S."/>
            <person name="Secka A."/>
            <person name="Antonio M."/>
            <person name="Oren A."/>
            <person name="Chaudhuri R.R."/>
            <person name="La Ragione R."/>
            <person name="Hildebrand F."/>
            <person name="Pallen M.J."/>
        </authorList>
    </citation>
    <scope>NUCLEOTIDE SEQUENCE</scope>
    <source>
        <strain evidence="1">ChiGjej2B2-19336</strain>
    </source>
</reference>
<name>A0A921ATY4_9BACT</name>
<organism evidence="1 2">
    <name type="scientific">Mailhella massiliensis</name>
    <dbReference type="NCBI Taxonomy" id="1903261"/>
    <lineage>
        <taxon>Bacteria</taxon>
        <taxon>Pseudomonadati</taxon>
        <taxon>Thermodesulfobacteriota</taxon>
        <taxon>Desulfovibrionia</taxon>
        <taxon>Desulfovibrionales</taxon>
        <taxon>Desulfovibrionaceae</taxon>
        <taxon>Mailhella</taxon>
    </lineage>
</organism>
<dbReference type="AlphaFoldDB" id="A0A921ATY4"/>
<evidence type="ECO:0000313" key="1">
    <source>
        <dbReference type="EMBL" id="HJD96068.1"/>
    </source>
</evidence>
<sequence>MSEERVIVPGVKKISHAELQAFLEERCREPGLTNCDRDELSEAAACSVVVASRGSACGEKCLLRAKEEALLPLSGVFSACEVAYVITVIRVSEENLTMSDFSDVMNGVETKVRAMAAGDNGIRRFLHLLSVTGEGDTAMVDIILTGESAV</sequence>
<proteinExistence type="predicted"/>
<evidence type="ECO:0000313" key="2">
    <source>
        <dbReference type="Proteomes" id="UP000698963"/>
    </source>
</evidence>
<comment type="caution">
    <text evidence="1">The sequence shown here is derived from an EMBL/GenBank/DDBJ whole genome shotgun (WGS) entry which is preliminary data.</text>
</comment>
<protein>
    <submittedName>
        <fullName evidence="1">Uncharacterized protein</fullName>
    </submittedName>
</protein>
<dbReference type="Proteomes" id="UP000698963">
    <property type="component" value="Unassembled WGS sequence"/>
</dbReference>
<accession>A0A921ATY4</accession>
<dbReference type="EMBL" id="DYZA01000005">
    <property type="protein sequence ID" value="HJD96068.1"/>
    <property type="molecule type" value="Genomic_DNA"/>
</dbReference>
<reference evidence="1" key="2">
    <citation type="submission" date="2021-09" db="EMBL/GenBank/DDBJ databases">
        <authorList>
            <person name="Gilroy R."/>
        </authorList>
    </citation>
    <scope>NUCLEOTIDE SEQUENCE</scope>
    <source>
        <strain evidence="1">ChiGjej2B2-19336</strain>
    </source>
</reference>
<gene>
    <name evidence="1" type="ORF">K8W16_00245</name>
</gene>
<dbReference type="RefSeq" id="WP_304120138.1">
    <property type="nucleotide sequence ID" value="NZ_DYZA01000005.1"/>
</dbReference>